<dbReference type="Pfam" id="PF10127">
    <property type="entry name" value="RlaP"/>
    <property type="match status" value="1"/>
</dbReference>
<dbReference type="Proteomes" id="UP001595887">
    <property type="component" value="Unassembled WGS sequence"/>
</dbReference>
<gene>
    <name evidence="1" type="ORF">ACFOWX_06615</name>
</gene>
<sequence length="264" mass="30057">MTNETTPIPSNIRREIERRLSALAEAEDIRILLAVESGSRAWGFPSPDSDYDVRFVYLRRRDAYLSLKPVRDVIERPIVDEIDLNGWDITKTLHLLLASNAVLSEWMQSPIRYIPDHPVMEKLAVLADTVLNAKALAHHYARLGQRAADRWLGSEGDVPVKRYFYALRPAIVILCLEQNPAMRPPMNLHELMALCEMDKALIADIDELVELKSRTNEKSNGVRKPALDRFIAEQLEKPHGSPAPVKQERHLDAANQLFLELVNQ</sequence>
<name>A0ABV8RH80_9SPHN</name>
<dbReference type="PANTHER" id="PTHR34817:SF2">
    <property type="entry name" value="NUCLEOTIDYLTRANSFERASE"/>
    <property type="match status" value="1"/>
</dbReference>
<protein>
    <submittedName>
        <fullName evidence="1">Nucleotidyltransferase domain-containing protein</fullName>
    </submittedName>
</protein>
<dbReference type="EMBL" id="JBHSDH010000013">
    <property type="protein sequence ID" value="MFC4292084.1"/>
    <property type="molecule type" value="Genomic_DNA"/>
</dbReference>
<organism evidence="1 2">
    <name type="scientific">Sphingorhabdus arenilitoris</name>
    <dbReference type="NCBI Taxonomy" id="1490041"/>
    <lineage>
        <taxon>Bacteria</taxon>
        <taxon>Pseudomonadati</taxon>
        <taxon>Pseudomonadota</taxon>
        <taxon>Alphaproteobacteria</taxon>
        <taxon>Sphingomonadales</taxon>
        <taxon>Sphingomonadaceae</taxon>
        <taxon>Sphingorhabdus</taxon>
    </lineage>
</organism>
<reference evidence="2" key="1">
    <citation type="journal article" date="2019" name="Int. J. Syst. Evol. Microbiol.">
        <title>The Global Catalogue of Microorganisms (GCM) 10K type strain sequencing project: providing services to taxonomists for standard genome sequencing and annotation.</title>
        <authorList>
            <consortium name="The Broad Institute Genomics Platform"/>
            <consortium name="The Broad Institute Genome Sequencing Center for Infectious Disease"/>
            <person name="Wu L."/>
            <person name="Ma J."/>
        </authorList>
    </citation>
    <scope>NUCLEOTIDE SEQUENCE [LARGE SCALE GENOMIC DNA]</scope>
    <source>
        <strain evidence="2">CECT 8531</strain>
    </source>
</reference>
<keyword evidence="2" id="KW-1185">Reference proteome</keyword>
<dbReference type="InterPro" id="IPR018775">
    <property type="entry name" value="RlaP"/>
</dbReference>
<accession>A0ABV8RH80</accession>
<comment type="caution">
    <text evidence="1">The sequence shown here is derived from an EMBL/GenBank/DDBJ whole genome shotgun (WGS) entry which is preliminary data.</text>
</comment>
<evidence type="ECO:0000313" key="2">
    <source>
        <dbReference type="Proteomes" id="UP001595887"/>
    </source>
</evidence>
<dbReference type="RefSeq" id="WP_381422479.1">
    <property type="nucleotide sequence ID" value="NZ_JBHSDH010000013.1"/>
</dbReference>
<dbReference type="PANTHER" id="PTHR34817">
    <property type="entry name" value="NUCLEOTIDYLTRANSFERASE"/>
    <property type="match status" value="1"/>
</dbReference>
<evidence type="ECO:0000313" key="1">
    <source>
        <dbReference type="EMBL" id="MFC4292084.1"/>
    </source>
</evidence>
<proteinExistence type="predicted"/>